<evidence type="ECO:0000256" key="1">
    <source>
        <dbReference type="ARBA" id="ARBA00004370"/>
    </source>
</evidence>
<evidence type="ECO:0000313" key="6">
    <source>
        <dbReference type="EMBL" id="TNN12766.1"/>
    </source>
</evidence>
<dbReference type="PANTHER" id="PTHR24092:SF218">
    <property type="entry name" value="PHOSPHOLIPID-TRANSPORTING ATPASE"/>
    <property type="match status" value="1"/>
</dbReference>
<dbReference type="InterPro" id="IPR018303">
    <property type="entry name" value="ATPase_P-typ_P_site"/>
</dbReference>
<feature type="region of interest" description="Disordered" evidence="5">
    <location>
        <begin position="174"/>
        <end position="207"/>
    </location>
</feature>
<sequence>SAVWHQNLPGDDVLFVTLDRNSSTSSPAYQGFLNFWRFVIIFQTIIPLPLYVTIEFVKMHQVWHMNNDLKLYDSKLDRRIEIRAFNIPEDLGQIEYVFTDKTGTLTENKMKFQRASINGNDYYTNNNGDDNENDDRFSSTSSPGHTVRQLNTLRNLLENRTVFSCHQKTIHNELHSTDVNSKKISSSEKVNNKSIQQSNAIPSTSHTKIINDYSPYLTNHRTSLSSSSSSSSRTTSTSQHLRNEADFQRCDGKQQNNKELSYTTMNMNNNQCTSTGHKSRKNSNRYLLTDETRIQDYFLALAICNTAVVSVTKNTPTLFQEPPRRKGFRDYFRSGKLKSVTHVHQKLFKTKQQQPQPQQQQQQSQSQPQKHKRLDQSMLTRNKQTTSTSSLLSNVLQSNRSNEMNTQIEQNSNNLNRLCNDYIDNNEDYNTTLNENISQETLIVDDNNSKLNDLDIQSINTDDDDDDDDNHHDNESIQTINCNNKKLLKINVLSANSARTFNEQLHHHHHHSVEFLSSRCLPPVIEALNLDISINNSQHILNVSHIDEQITTDYMRSPRQQQQSHQQPHQHHHSNNHLSQRSLSTEDINLQNSSRYMQQSDFESLDSTDYHYESNQGITIMNNNDNNDLQLNLNELKKPIDNDIDVNTTRTLTVRIHNGSTFELPIESDRYVSISSELKQCPLSDKTLFNSYESESPDELCLVKEACKQGYKLLQRGVDFTLLWLPKDGLVCIHVLRILPFDSQRKRMSILFRHPYTNEPILFTKGADTSIMNRLDKSELNSCELVTTTQEHIDHYSRMSLRTLVIAERLLTEDELHEWLKEVYEMETGNDYSEEAMMILMDKLERNFILLGATGIEDRLQEGVPETIEVLREAGMHVWMLTGDKQETAVNIARSANLITSQHRIMYLNAHSESHMEYVLNSYLYGILNDEFIISSNNNNNQYNHVTNPCYYDKQQSIKTKKMTLNNQFKSTIINTSNHLRSLSYSPNHKRILQQTNLHKPKSLPNNITYFHYENKQLKQNLFQIQ</sequence>
<dbReference type="GO" id="GO:0000166">
    <property type="term" value="F:nucleotide binding"/>
    <property type="evidence" value="ECO:0007669"/>
    <property type="project" value="InterPro"/>
</dbReference>
<feature type="compositionally biased region" description="Low complexity" evidence="5">
    <location>
        <begin position="557"/>
        <end position="567"/>
    </location>
</feature>
<dbReference type="PROSITE" id="PS00154">
    <property type="entry name" value="ATPASE_E1_E2"/>
    <property type="match status" value="1"/>
</dbReference>
<dbReference type="Proteomes" id="UP000311919">
    <property type="component" value="Unassembled WGS sequence"/>
</dbReference>
<dbReference type="Gene3D" id="3.40.50.1000">
    <property type="entry name" value="HAD superfamily/HAD-like"/>
    <property type="match status" value="2"/>
</dbReference>
<evidence type="ECO:0000256" key="4">
    <source>
        <dbReference type="ARBA" id="ARBA00023136"/>
    </source>
</evidence>
<dbReference type="InterPro" id="IPR036412">
    <property type="entry name" value="HAD-like_sf"/>
</dbReference>
<feature type="region of interest" description="Disordered" evidence="5">
    <location>
        <begin position="348"/>
        <end position="375"/>
    </location>
</feature>
<dbReference type="PANTHER" id="PTHR24092">
    <property type="entry name" value="PROBABLE PHOSPHOLIPID-TRANSPORTING ATPASE"/>
    <property type="match status" value="1"/>
</dbReference>
<feature type="compositionally biased region" description="Polar residues" evidence="5">
    <location>
        <begin position="177"/>
        <end position="207"/>
    </location>
</feature>
<comment type="caution">
    <text evidence="6">The sequence shown here is derived from an EMBL/GenBank/DDBJ whole genome shotgun (WGS) entry which is preliminary data.</text>
</comment>
<dbReference type="STRING" id="6182.A0A4Z2D8J9"/>
<feature type="compositionally biased region" description="Low complexity" evidence="5">
    <location>
        <begin position="221"/>
        <end position="238"/>
    </location>
</feature>
<comment type="subcellular location">
    <subcellularLocation>
        <location evidence="1">Membrane</location>
    </subcellularLocation>
</comment>
<dbReference type="Pfam" id="PF13246">
    <property type="entry name" value="Cation_ATPase"/>
    <property type="match status" value="1"/>
</dbReference>
<feature type="region of interest" description="Disordered" evidence="5">
    <location>
        <begin position="220"/>
        <end position="255"/>
    </location>
</feature>
<dbReference type="InterPro" id="IPR023299">
    <property type="entry name" value="ATPase_P-typ_cyto_dom_N"/>
</dbReference>
<dbReference type="GO" id="GO:0140326">
    <property type="term" value="F:ATPase-coupled intramembrane lipid transporter activity"/>
    <property type="evidence" value="ECO:0007669"/>
    <property type="project" value="TreeGrafter"/>
</dbReference>
<gene>
    <name evidence="6" type="ORF">EWB00_003457</name>
</gene>
<evidence type="ECO:0000256" key="5">
    <source>
        <dbReference type="SAM" id="MobiDB-lite"/>
    </source>
</evidence>
<dbReference type="Gene3D" id="3.40.1110.10">
    <property type="entry name" value="Calcium-transporting ATPase, cytoplasmic domain N"/>
    <property type="match status" value="2"/>
</dbReference>
<feature type="non-terminal residue" evidence="6">
    <location>
        <position position="1"/>
    </location>
</feature>
<feature type="region of interest" description="Disordered" evidence="5">
    <location>
        <begin position="121"/>
        <end position="146"/>
    </location>
</feature>
<keyword evidence="2" id="KW-0812">Transmembrane</keyword>
<evidence type="ECO:0000256" key="2">
    <source>
        <dbReference type="ARBA" id="ARBA00022692"/>
    </source>
</evidence>
<evidence type="ECO:0000256" key="3">
    <source>
        <dbReference type="ARBA" id="ARBA00022989"/>
    </source>
</evidence>
<evidence type="ECO:0000313" key="7">
    <source>
        <dbReference type="Proteomes" id="UP000311919"/>
    </source>
</evidence>
<dbReference type="Gene3D" id="1.20.1110.10">
    <property type="entry name" value="Calcium-transporting ATPase, transmembrane domain"/>
    <property type="match status" value="1"/>
</dbReference>
<keyword evidence="4" id="KW-0472">Membrane</keyword>
<dbReference type="SUPFAM" id="SSF81660">
    <property type="entry name" value="Metal cation-transporting ATPase, ATP-binding domain N"/>
    <property type="match status" value="1"/>
</dbReference>
<dbReference type="GO" id="GO:0045332">
    <property type="term" value="P:phospholipid translocation"/>
    <property type="evidence" value="ECO:0007669"/>
    <property type="project" value="TreeGrafter"/>
</dbReference>
<dbReference type="EMBL" id="SKCS01000212">
    <property type="protein sequence ID" value="TNN12766.1"/>
    <property type="molecule type" value="Genomic_DNA"/>
</dbReference>
<protein>
    <submittedName>
        <fullName evidence="6">Putative phospholipid-transporting ATPase VD</fullName>
    </submittedName>
</protein>
<dbReference type="OrthoDB" id="377733at2759"/>
<name>A0A4Z2D8J9_SCHJA</name>
<reference evidence="6 7" key="1">
    <citation type="submission" date="2019-03" db="EMBL/GenBank/DDBJ databases">
        <title>An improved genome assembly of the fluke Schistosoma japonicum.</title>
        <authorList>
            <person name="Hu W."/>
            <person name="Luo F."/>
            <person name="Yin M."/>
            <person name="Mo X."/>
            <person name="Sun C."/>
            <person name="Wu Q."/>
            <person name="Zhu B."/>
            <person name="Xiang M."/>
            <person name="Wang J."/>
            <person name="Wang Y."/>
            <person name="Zhang T."/>
            <person name="Xu B."/>
            <person name="Zheng H."/>
            <person name="Feng Z."/>
        </authorList>
    </citation>
    <scope>NUCLEOTIDE SEQUENCE [LARGE SCALE GENOMIC DNA]</scope>
    <source>
        <strain evidence="6">HuSjv2</strain>
        <tissue evidence="6">Worms</tissue>
    </source>
</reference>
<dbReference type="AlphaFoldDB" id="A0A4Z2D8J9"/>
<feature type="compositionally biased region" description="Low complexity" evidence="5">
    <location>
        <begin position="352"/>
        <end position="368"/>
    </location>
</feature>
<organism evidence="6 7">
    <name type="scientific">Schistosoma japonicum</name>
    <name type="common">Blood fluke</name>
    <dbReference type="NCBI Taxonomy" id="6182"/>
    <lineage>
        <taxon>Eukaryota</taxon>
        <taxon>Metazoa</taxon>
        <taxon>Spiralia</taxon>
        <taxon>Lophotrochozoa</taxon>
        <taxon>Platyhelminthes</taxon>
        <taxon>Trematoda</taxon>
        <taxon>Digenea</taxon>
        <taxon>Strigeidida</taxon>
        <taxon>Schistosomatoidea</taxon>
        <taxon>Schistosomatidae</taxon>
        <taxon>Schistosoma</taxon>
    </lineage>
</organism>
<dbReference type="SUPFAM" id="SSF56784">
    <property type="entry name" value="HAD-like"/>
    <property type="match status" value="1"/>
</dbReference>
<feature type="region of interest" description="Disordered" evidence="5">
    <location>
        <begin position="556"/>
        <end position="582"/>
    </location>
</feature>
<accession>A0A4Z2D8J9</accession>
<proteinExistence type="predicted"/>
<feature type="compositionally biased region" description="Basic and acidic residues" evidence="5">
    <location>
        <begin position="241"/>
        <end position="252"/>
    </location>
</feature>
<feature type="region of interest" description="Disordered" evidence="5">
    <location>
        <begin position="454"/>
        <end position="477"/>
    </location>
</feature>
<dbReference type="GO" id="GO:0005886">
    <property type="term" value="C:plasma membrane"/>
    <property type="evidence" value="ECO:0007669"/>
    <property type="project" value="TreeGrafter"/>
</dbReference>
<keyword evidence="7" id="KW-1185">Reference proteome</keyword>
<dbReference type="InterPro" id="IPR023214">
    <property type="entry name" value="HAD_sf"/>
</dbReference>
<keyword evidence="3" id="KW-1133">Transmembrane helix</keyword>